<organism evidence="7 8">
    <name type="scientific">Entomospira entomophila</name>
    <dbReference type="NCBI Taxonomy" id="2719988"/>
    <lineage>
        <taxon>Bacteria</taxon>
        <taxon>Pseudomonadati</taxon>
        <taxon>Spirochaetota</taxon>
        <taxon>Spirochaetia</taxon>
        <taxon>Spirochaetales</taxon>
        <taxon>Spirochaetaceae</taxon>
        <taxon>Entomospira</taxon>
    </lineage>
</organism>
<comment type="similarity">
    <text evidence="2">Belongs to the methyl-accepting chemotaxis (MCP) protein family.</text>
</comment>
<dbReference type="GO" id="GO:0006935">
    <property type="term" value="P:chemotaxis"/>
    <property type="evidence" value="ECO:0007669"/>
    <property type="project" value="UniProtKB-KW"/>
</dbReference>
<dbReference type="GO" id="GO:0005886">
    <property type="term" value="C:plasma membrane"/>
    <property type="evidence" value="ECO:0007669"/>
    <property type="project" value="TreeGrafter"/>
</dbReference>
<proteinExistence type="inferred from homology"/>
<dbReference type="Pfam" id="PF00672">
    <property type="entry name" value="HAMP"/>
    <property type="match status" value="1"/>
</dbReference>
<gene>
    <name evidence="7" type="ORF">HCT14_01850</name>
</gene>
<keyword evidence="1" id="KW-0145">Chemotaxis</keyword>
<evidence type="ECO:0000256" key="3">
    <source>
        <dbReference type="PROSITE-ProRule" id="PRU00284"/>
    </source>
</evidence>
<dbReference type="GO" id="GO:0007165">
    <property type="term" value="P:signal transduction"/>
    <property type="evidence" value="ECO:0007669"/>
    <property type="project" value="UniProtKB-KW"/>
</dbReference>
<dbReference type="Gene3D" id="3.30.450.20">
    <property type="entry name" value="PAS domain"/>
    <property type="match status" value="1"/>
</dbReference>
<sequence length="755" mass="83837">MKITTKVVVLLSVSIAILALLIGVMVVHRVEDLVLKRGLGMGEQHALTLAKAIENQINVAISQAELIQLMMMDYPEDPRERRDWLANFLAKITLGGNSWDSLWVIMKPNAFDGLDEEYVNNPRYFGDETGRIQMYSRGGDTVWLGAKTNDIDSYAVLKRVMTEGRPAIINKHYVGFPRTSLNIARTGTSVVVPIVRPGSNHIYGALGIDIDNYDIFYPLKEFTYPMHLELYGVITSLFAILEHSEVDYIGHSFKEYINKEEIDQIAPIFSILEDARYKGYTIKRHLFLEGEKESGYTFGALLNLPGVQDSSWMVLWTVTSDEVLIGLSDLVSFLMLALVVVIAILASGIYIVMKVVLDPLAFMNSALVSIARGGGDLTQTIDVKYEDEVGILARSFNLFVHKLKEIIIQVKRSMVDVKQSSTALTKEIGDTEENLNAVQNAVVKIVDSVTNQQEVLTISQDGIATLDSSIEYMQEVVRKESKAISQSSAAIEEMIANIHSVDNIVASMAKEYMHLHNLGEVSRVQQHVVQERITEVVKGSVKLQEANSIIEEIASQTNLLAMNAAIEAAHAGDVGKGFAVVADEIRNLAEISTAQSKSIGEGLRFVHEVINSIASANKDSQISLQELFEDIDDVSSLIEQVQQAMHEQAQGSIDVSKSLNLMTEGAEEVQNASLKMREESQKITEATQKLYDAISEDADSVRVARKAVQRISESIQVLKTVIINTDHNTDVVNELLSKFTVEDRWEEKLQSDEKI</sequence>
<evidence type="ECO:0000256" key="2">
    <source>
        <dbReference type="ARBA" id="ARBA00029447"/>
    </source>
</evidence>
<accession>A0A968G7Z1</accession>
<dbReference type="PROSITE" id="PS50885">
    <property type="entry name" value="HAMP"/>
    <property type="match status" value="1"/>
</dbReference>
<name>A0A968G7Z1_9SPIO</name>
<evidence type="ECO:0000313" key="7">
    <source>
        <dbReference type="EMBL" id="NIZ40257.1"/>
    </source>
</evidence>
<feature type="domain" description="Methyl-accepting transducer" evidence="5">
    <location>
        <begin position="455"/>
        <end position="677"/>
    </location>
</feature>
<evidence type="ECO:0000313" key="8">
    <source>
        <dbReference type="Proteomes" id="UP000711995"/>
    </source>
</evidence>
<comment type="caution">
    <text evidence="7">The sequence shown here is derived from an EMBL/GenBank/DDBJ whole genome shotgun (WGS) entry which is preliminary data.</text>
</comment>
<keyword evidence="4" id="KW-1133">Transmembrane helix</keyword>
<dbReference type="Gene3D" id="1.10.287.950">
    <property type="entry name" value="Methyl-accepting chemotaxis protein"/>
    <property type="match status" value="1"/>
</dbReference>
<dbReference type="CDD" id="cd06225">
    <property type="entry name" value="HAMP"/>
    <property type="match status" value="1"/>
</dbReference>
<evidence type="ECO:0000259" key="5">
    <source>
        <dbReference type="PROSITE" id="PS50111"/>
    </source>
</evidence>
<feature type="domain" description="HAMP" evidence="6">
    <location>
        <begin position="354"/>
        <end position="408"/>
    </location>
</feature>
<dbReference type="InterPro" id="IPR004089">
    <property type="entry name" value="MCPsignal_dom"/>
</dbReference>
<dbReference type="EMBL" id="JAATLJ010000001">
    <property type="protein sequence ID" value="NIZ40257.1"/>
    <property type="molecule type" value="Genomic_DNA"/>
</dbReference>
<reference evidence="7 8" key="1">
    <citation type="submission" date="2020-03" db="EMBL/GenBank/DDBJ databases">
        <title>Spirochaetal bacteria isolated from arthropods constitute a novel genus Entomospira genus novum within the order Spirochaetales.</title>
        <authorList>
            <person name="Grana-Miraglia L."/>
            <person name="Sikutova S."/>
            <person name="Fingerle V."/>
            <person name="Sing A."/>
            <person name="Castillo-Ramirez S."/>
            <person name="Margos G."/>
            <person name="Rudolf I."/>
        </authorList>
    </citation>
    <scope>NUCLEOTIDE SEQUENCE [LARGE SCALE GENOMIC DNA]</scope>
    <source>
        <strain evidence="7 8">BR193</strain>
    </source>
</reference>
<dbReference type="InterPro" id="IPR003660">
    <property type="entry name" value="HAMP_dom"/>
</dbReference>
<dbReference type="Pfam" id="PF00015">
    <property type="entry name" value="MCPsignal"/>
    <property type="match status" value="1"/>
</dbReference>
<dbReference type="RefSeq" id="WP_167699860.1">
    <property type="nucleotide sequence ID" value="NZ_CP118174.1"/>
</dbReference>
<dbReference type="Proteomes" id="UP000711995">
    <property type="component" value="Unassembled WGS sequence"/>
</dbReference>
<dbReference type="SMART" id="SM00283">
    <property type="entry name" value="MA"/>
    <property type="match status" value="1"/>
</dbReference>
<feature type="transmembrane region" description="Helical" evidence="4">
    <location>
        <begin position="330"/>
        <end position="353"/>
    </location>
</feature>
<keyword evidence="4" id="KW-0472">Membrane</keyword>
<dbReference type="SMART" id="SM00304">
    <property type="entry name" value="HAMP"/>
    <property type="match status" value="1"/>
</dbReference>
<dbReference type="GO" id="GO:0004888">
    <property type="term" value="F:transmembrane signaling receptor activity"/>
    <property type="evidence" value="ECO:0007669"/>
    <property type="project" value="TreeGrafter"/>
</dbReference>
<evidence type="ECO:0000259" key="6">
    <source>
        <dbReference type="PROSITE" id="PS50885"/>
    </source>
</evidence>
<keyword evidence="4" id="KW-0812">Transmembrane</keyword>
<keyword evidence="8" id="KW-1185">Reference proteome</keyword>
<evidence type="ECO:0000256" key="1">
    <source>
        <dbReference type="ARBA" id="ARBA00022500"/>
    </source>
</evidence>
<evidence type="ECO:0000256" key="4">
    <source>
        <dbReference type="SAM" id="Phobius"/>
    </source>
</evidence>
<feature type="transmembrane region" description="Helical" evidence="4">
    <location>
        <begin position="7"/>
        <end position="27"/>
    </location>
</feature>
<dbReference type="PANTHER" id="PTHR43531">
    <property type="entry name" value="PROTEIN ICFG"/>
    <property type="match status" value="1"/>
</dbReference>
<protein>
    <submittedName>
        <fullName evidence="7">Methyl-accepting chemotaxis protein</fullName>
    </submittedName>
</protein>
<dbReference type="PROSITE" id="PS50111">
    <property type="entry name" value="CHEMOTAXIS_TRANSDUC_2"/>
    <property type="match status" value="1"/>
</dbReference>
<dbReference type="SUPFAM" id="SSF58104">
    <property type="entry name" value="Methyl-accepting chemotaxis protein (MCP) signaling domain"/>
    <property type="match status" value="1"/>
</dbReference>
<dbReference type="PANTHER" id="PTHR43531:SF11">
    <property type="entry name" value="METHYL-ACCEPTING CHEMOTAXIS PROTEIN 3"/>
    <property type="match status" value="1"/>
</dbReference>
<dbReference type="Gene3D" id="6.10.340.10">
    <property type="match status" value="1"/>
</dbReference>
<dbReference type="AlphaFoldDB" id="A0A968G7Z1"/>
<dbReference type="InterPro" id="IPR051310">
    <property type="entry name" value="MCP_chemotaxis"/>
</dbReference>
<keyword evidence="3" id="KW-0807">Transducer</keyword>